<protein>
    <submittedName>
        <fullName evidence="1">Uncharacterized protein</fullName>
    </submittedName>
</protein>
<evidence type="ECO:0000313" key="1">
    <source>
        <dbReference type="EMBL" id="RFU27353.1"/>
    </source>
</evidence>
<dbReference type="OrthoDB" id="426293at2759"/>
<evidence type="ECO:0000313" key="2">
    <source>
        <dbReference type="Proteomes" id="UP000258309"/>
    </source>
</evidence>
<sequence>MANVEDNPELPQNREAYTLLKTIVDELRSIRLAQTRQDERIDALLRDKISQFPSNNESLLVHETEPSPSAVSAKLSQNSTIPIEKRTGPILSEALRRYSLDVVPSWSCLYGTHSMPSSQSQTSEELTRNAEWTSTVRELWKIPHDNRIGFCFRSPACEPIDVDRVRNFVSHLHILKSSNDPKGQYFNVWDWFDTGLSAYWYPGIAVSEQQIYGSLLKSSDRPSEIQSAEANSYRLSPMIAPWRRMINMQGLTSLSMRDCPLDTEELMDLDLCPFIAETRDSVFPEPMNEVLWRAIRCHLRCQRAPETEPMETKGTLIFHITFYEILKSRLHSEMLELWPCGDLHSDYLEARRPRKLRESALTIVAIPSAGLPGTKLRSIFWTMLCMRPNQFPHLYYFERRDDLMKGYTHEMIDEIGDIVHGSLLAVIDRWEEIAHHFDGLLAEKNALLNPGYHDSLLNDDNTFTRSKKYFWAIEFLKEVESSISDNLKQAQKFIDLMVANPPATVAARNMFATRVNKHQVAIKKLETLKISFRRKQDEAKALRDGCKRSYGKPCVYTARREYKAPYSFWSMSNALFSLTSLAIVMPIITFSTYTIVLNLNNIIQFYHSIQRSLAKLSPFSTFISHQNRSRKERGNAFTRLGPSNQGPSCWQVVQYFLQKGIVSTLAGFSSLIASAVQAGKRRRRGRTETSDEKVLPTRMANLGDVCVQFEVTMDIEDVGKSPELDSSKRAS</sequence>
<dbReference type="Proteomes" id="UP000258309">
    <property type="component" value="Unassembled WGS sequence"/>
</dbReference>
<keyword evidence="2" id="KW-1185">Reference proteome</keyword>
<reference evidence="1 2" key="1">
    <citation type="submission" date="2018-05" db="EMBL/GenBank/DDBJ databases">
        <title>Draft genome sequence of Scytalidium lignicola DSM 105466, a ubiquitous saprotrophic fungus.</title>
        <authorList>
            <person name="Buettner E."/>
            <person name="Gebauer A.M."/>
            <person name="Hofrichter M."/>
            <person name="Liers C."/>
            <person name="Kellner H."/>
        </authorList>
    </citation>
    <scope>NUCLEOTIDE SEQUENCE [LARGE SCALE GENOMIC DNA]</scope>
    <source>
        <strain evidence="1 2">DSM 105466</strain>
    </source>
</reference>
<organism evidence="1 2">
    <name type="scientific">Scytalidium lignicola</name>
    <name type="common">Hyphomycete</name>
    <dbReference type="NCBI Taxonomy" id="5539"/>
    <lineage>
        <taxon>Eukaryota</taxon>
        <taxon>Fungi</taxon>
        <taxon>Dikarya</taxon>
        <taxon>Ascomycota</taxon>
        <taxon>Pezizomycotina</taxon>
        <taxon>Leotiomycetes</taxon>
        <taxon>Leotiomycetes incertae sedis</taxon>
        <taxon>Scytalidium</taxon>
    </lineage>
</organism>
<comment type="caution">
    <text evidence="1">The sequence shown here is derived from an EMBL/GenBank/DDBJ whole genome shotgun (WGS) entry which is preliminary data.</text>
</comment>
<dbReference type="AlphaFoldDB" id="A0A3E2H2X1"/>
<feature type="non-terminal residue" evidence="1">
    <location>
        <position position="1"/>
    </location>
</feature>
<accession>A0A3E2H2X1</accession>
<dbReference type="EMBL" id="NCSJ02000210">
    <property type="protein sequence ID" value="RFU27353.1"/>
    <property type="molecule type" value="Genomic_DNA"/>
</dbReference>
<feature type="non-terminal residue" evidence="1">
    <location>
        <position position="731"/>
    </location>
</feature>
<name>A0A3E2H2X1_SCYLI</name>
<proteinExistence type="predicted"/>
<gene>
    <name evidence="1" type="ORF">B7463_g8978</name>
</gene>